<evidence type="ECO:0000313" key="1">
    <source>
        <dbReference type="EMBL" id="SVE33920.1"/>
    </source>
</evidence>
<dbReference type="SUPFAM" id="SSF53756">
    <property type="entry name" value="UDP-Glycosyltransferase/glycogen phosphorylase"/>
    <property type="match status" value="1"/>
</dbReference>
<organism evidence="1">
    <name type="scientific">marine metagenome</name>
    <dbReference type="NCBI Taxonomy" id="408172"/>
    <lineage>
        <taxon>unclassified sequences</taxon>
        <taxon>metagenomes</taxon>
        <taxon>ecological metagenomes</taxon>
    </lineage>
</organism>
<gene>
    <name evidence="1" type="ORF">METZ01_LOCUS486774</name>
</gene>
<proteinExistence type="predicted"/>
<accession>A0A383CPG7</accession>
<evidence type="ECO:0008006" key="2">
    <source>
        <dbReference type="Google" id="ProtNLM"/>
    </source>
</evidence>
<dbReference type="AlphaFoldDB" id="A0A383CPG7"/>
<name>A0A383CPG7_9ZZZZ</name>
<feature type="non-terminal residue" evidence="1">
    <location>
        <position position="202"/>
    </location>
</feature>
<dbReference type="EMBL" id="UINC01210457">
    <property type="protein sequence ID" value="SVE33920.1"/>
    <property type="molecule type" value="Genomic_DNA"/>
</dbReference>
<sequence>MALSKKSNKVYFLNPPTLHNSFKTDIDNDLKIIDYKPFFRGSNKLPIWFRKIFHKEWAKEIKHSFNGSIDITWSFDPSSFQYLGAFGGKLNIFHPVDVHKPNFEKATAKHADVILATSDKILERYKEFNKPKLKVNHGLADQFLSSTHINKNIIQRNDRINVGYMGNLHYQHLDTIVLKDIITLNPNVDFYFIGPYEKSNIG</sequence>
<protein>
    <recommendedName>
        <fullName evidence="2">Glycosyltransferase subfamily 4-like N-terminal domain-containing protein</fullName>
    </recommendedName>
</protein>
<reference evidence="1" key="1">
    <citation type="submission" date="2018-05" db="EMBL/GenBank/DDBJ databases">
        <authorList>
            <person name="Lanie J.A."/>
            <person name="Ng W.-L."/>
            <person name="Kazmierczak K.M."/>
            <person name="Andrzejewski T.M."/>
            <person name="Davidsen T.M."/>
            <person name="Wayne K.J."/>
            <person name="Tettelin H."/>
            <person name="Glass J.I."/>
            <person name="Rusch D."/>
            <person name="Podicherti R."/>
            <person name="Tsui H.-C.T."/>
            <person name="Winkler M.E."/>
        </authorList>
    </citation>
    <scope>NUCLEOTIDE SEQUENCE</scope>
</reference>